<evidence type="ECO:0000313" key="2">
    <source>
        <dbReference type="Proteomes" id="UP001216150"/>
    </source>
</evidence>
<dbReference type="Proteomes" id="UP001216150">
    <property type="component" value="Unassembled WGS sequence"/>
</dbReference>
<proteinExistence type="predicted"/>
<name>A0AAD6DRV3_9EURO</name>
<comment type="caution">
    <text evidence="1">The sequence shown here is derived from an EMBL/GenBank/DDBJ whole genome shotgun (WGS) entry which is preliminary data.</text>
</comment>
<dbReference type="EMBL" id="JAQJAC010000003">
    <property type="protein sequence ID" value="KAJ5591439.1"/>
    <property type="molecule type" value="Genomic_DNA"/>
</dbReference>
<accession>A0AAD6DRV3</accession>
<reference evidence="1 2" key="1">
    <citation type="journal article" date="2023" name="IMA Fungus">
        <title>Comparative genomic study of the Penicillium genus elucidates a diverse pangenome and 15 lateral gene transfer events.</title>
        <authorList>
            <person name="Petersen C."/>
            <person name="Sorensen T."/>
            <person name="Nielsen M.R."/>
            <person name="Sondergaard T.E."/>
            <person name="Sorensen J.L."/>
            <person name="Fitzpatrick D.A."/>
            <person name="Frisvad J.C."/>
            <person name="Nielsen K.L."/>
        </authorList>
    </citation>
    <scope>NUCLEOTIDE SEQUENCE [LARGE SCALE GENOMIC DNA]</scope>
    <source>
        <strain evidence="1 2">IBT 29057</strain>
    </source>
</reference>
<protein>
    <submittedName>
        <fullName evidence="1">Uncharacterized protein</fullName>
    </submittedName>
</protein>
<dbReference type="AlphaFoldDB" id="A0AAD6DRV3"/>
<organism evidence="1 2">
    <name type="scientific">Penicillium hetheringtonii</name>
    <dbReference type="NCBI Taxonomy" id="911720"/>
    <lineage>
        <taxon>Eukaryota</taxon>
        <taxon>Fungi</taxon>
        <taxon>Dikarya</taxon>
        <taxon>Ascomycota</taxon>
        <taxon>Pezizomycotina</taxon>
        <taxon>Eurotiomycetes</taxon>
        <taxon>Eurotiomycetidae</taxon>
        <taxon>Eurotiales</taxon>
        <taxon>Aspergillaceae</taxon>
        <taxon>Penicillium</taxon>
    </lineage>
</organism>
<sequence>MVVIALGLKILGDLGLVPPINGHYHYIVETMRAFNNGTTVTKTYTVCGKDDMEIATSILSYGASAASVTWDITSTWYVPQATALSTSVALDNGQKGL</sequence>
<evidence type="ECO:0000313" key="1">
    <source>
        <dbReference type="EMBL" id="KAJ5591439.1"/>
    </source>
</evidence>
<keyword evidence="2" id="KW-1185">Reference proteome</keyword>
<gene>
    <name evidence="1" type="ORF">N7450_005411</name>
</gene>